<keyword evidence="10 12" id="KW-0030">Aminoacyl-tRNA synthetase</keyword>
<evidence type="ECO:0000256" key="7">
    <source>
        <dbReference type="ARBA" id="ARBA00022741"/>
    </source>
</evidence>
<dbReference type="Pfam" id="PF05746">
    <property type="entry name" value="DALR_1"/>
    <property type="match status" value="1"/>
</dbReference>
<sequence length="452" mass="53142">MHIGHLRSTIIGDVTARTLEFLGYNVIRANHIGDWGTQFGMLIAYLKYKKLEKKLKENLISLKEIEEFYCKSKEKCDLDKDFERESRKYVVKLQNGDDHCHYIWKKLVSITMKYNYNIYKKLNVTLNKEHTMGESLYSKMLPEIVKDLKEKKIAIEKNGTTIIFLDEFKNRFGQHMGVVIQKKDKAFLYATTDIACLKYRYEKLNADRIIYYTDSRQKQHLLQIWAISKKANYIPQNLLLEHHTFGMMLYKNKRPFKTRDGNTIKLIELLEEAINRAKILIKQKKPNLNKKKLIKLANIIGISAVKYADLSKNRNTNYIFDWDTMLSFEGNTSPYIQYAYTRIMSIIKKSKIPINKISEKIDLTEETEVKLAIKLLEFEEIILIIEKKGTPHIMCNYLYQLATHFSTFYENCSILFSKKIKTCKSRLKLSFLTAKTLKKGLNILGIKILKKM</sequence>
<evidence type="ECO:0000256" key="3">
    <source>
        <dbReference type="ARBA" id="ARBA00011245"/>
    </source>
</evidence>
<feature type="domain" description="DALR anticodon binding" evidence="13">
    <location>
        <begin position="336"/>
        <end position="452"/>
    </location>
</feature>
<evidence type="ECO:0000313" key="14">
    <source>
        <dbReference type="EMBL" id="KAF0711624.1"/>
    </source>
</evidence>
<comment type="similarity">
    <text evidence="2 12">Belongs to the class-I aminoacyl-tRNA synthetase family.</text>
</comment>
<dbReference type="EC" id="6.1.1.19" evidence="4"/>
<protein>
    <recommendedName>
        <fullName evidence="4">arginine--tRNA ligase</fullName>
        <ecNumber evidence="4">6.1.1.19</ecNumber>
    </recommendedName>
</protein>
<dbReference type="PRINTS" id="PR01038">
    <property type="entry name" value="TRNASYNTHARG"/>
</dbReference>
<dbReference type="OrthoDB" id="68056at2759"/>
<reference evidence="14 15" key="1">
    <citation type="submission" date="2019-08" db="EMBL/GenBank/DDBJ databases">
        <title>Whole genome of Aphis craccivora.</title>
        <authorList>
            <person name="Voronova N.V."/>
            <person name="Shulinski R.S."/>
            <person name="Bandarenka Y.V."/>
            <person name="Zhorov D.G."/>
            <person name="Warner D."/>
        </authorList>
    </citation>
    <scope>NUCLEOTIDE SEQUENCE [LARGE SCALE GENOMIC DNA]</scope>
    <source>
        <strain evidence="14">180601</strain>
        <tissue evidence="14">Whole Body</tissue>
    </source>
</reference>
<accession>A0A6G0VYT3</accession>
<dbReference type="NCBIfam" id="TIGR00456">
    <property type="entry name" value="argS"/>
    <property type="match status" value="1"/>
</dbReference>
<dbReference type="Gene3D" id="1.10.730.10">
    <property type="entry name" value="Isoleucyl-tRNA Synthetase, Domain 1"/>
    <property type="match status" value="1"/>
</dbReference>
<dbReference type="Pfam" id="PF00750">
    <property type="entry name" value="tRNA-synt_1d"/>
    <property type="match status" value="1"/>
</dbReference>
<evidence type="ECO:0000256" key="12">
    <source>
        <dbReference type="RuleBase" id="RU363038"/>
    </source>
</evidence>
<dbReference type="SUPFAM" id="SSF47323">
    <property type="entry name" value="Anticodon-binding domain of a subclass of class I aminoacyl-tRNA synthetases"/>
    <property type="match status" value="1"/>
</dbReference>
<dbReference type="InterPro" id="IPR008909">
    <property type="entry name" value="DALR_anticod-bd"/>
</dbReference>
<evidence type="ECO:0000256" key="8">
    <source>
        <dbReference type="ARBA" id="ARBA00022840"/>
    </source>
</evidence>
<evidence type="ECO:0000256" key="10">
    <source>
        <dbReference type="ARBA" id="ARBA00023146"/>
    </source>
</evidence>
<keyword evidence="6 12" id="KW-0436">Ligase</keyword>
<evidence type="ECO:0000256" key="4">
    <source>
        <dbReference type="ARBA" id="ARBA00012837"/>
    </source>
</evidence>
<dbReference type="FunFam" id="1.10.730.10:FF:000006">
    <property type="entry name" value="Arginyl-tRNA synthetase 2, mitochondrial"/>
    <property type="match status" value="1"/>
</dbReference>
<dbReference type="SUPFAM" id="SSF52374">
    <property type="entry name" value="Nucleotidylyl transferase"/>
    <property type="match status" value="1"/>
</dbReference>
<keyword evidence="8 12" id="KW-0067">ATP-binding</keyword>
<evidence type="ECO:0000256" key="6">
    <source>
        <dbReference type="ARBA" id="ARBA00022598"/>
    </source>
</evidence>
<dbReference type="Proteomes" id="UP000478052">
    <property type="component" value="Unassembled WGS sequence"/>
</dbReference>
<dbReference type="InterPro" id="IPR014729">
    <property type="entry name" value="Rossmann-like_a/b/a_fold"/>
</dbReference>
<dbReference type="SMART" id="SM00836">
    <property type="entry name" value="DALR_1"/>
    <property type="match status" value="1"/>
</dbReference>
<dbReference type="GO" id="GO:0005737">
    <property type="term" value="C:cytoplasm"/>
    <property type="evidence" value="ECO:0007669"/>
    <property type="project" value="UniProtKB-SubCell"/>
</dbReference>
<dbReference type="InterPro" id="IPR035684">
    <property type="entry name" value="ArgRS_core"/>
</dbReference>
<comment type="subunit">
    <text evidence="3">Monomer.</text>
</comment>
<dbReference type="EMBL" id="VUJU01011199">
    <property type="protein sequence ID" value="KAF0711624.1"/>
    <property type="molecule type" value="Genomic_DNA"/>
</dbReference>
<gene>
    <name evidence="14" type="ORF">FWK35_00036617</name>
</gene>
<dbReference type="PANTHER" id="PTHR11956:SF5">
    <property type="entry name" value="ARGININE--TRNA LIGASE, CYTOPLASMIC"/>
    <property type="match status" value="1"/>
</dbReference>
<dbReference type="GO" id="GO:0006420">
    <property type="term" value="P:arginyl-tRNA aminoacylation"/>
    <property type="evidence" value="ECO:0007669"/>
    <property type="project" value="InterPro"/>
</dbReference>
<dbReference type="Gene3D" id="3.40.50.620">
    <property type="entry name" value="HUPs"/>
    <property type="match status" value="1"/>
</dbReference>
<dbReference type="GO" id="GO:0004814">
    <property type="term" value="F:arginine-tRNA ligase activity"/>
    <property type="evidence" value="ECO:0007669"/>
    <property type="project" value="UniProtKB-EC"/>
</dbReference>
<evidence type="ECO:0000256" key="5">
    <source>
        <dbReference type="ARBA" id="ARBA00022490"/>
    </source>
</evidence>
<evidence type="ECO:0000256" key="11">
    <source>
        <dbReference type="ARBA" id="ARBA00049339"/>
    </source>
</evidence>
<dbReference type="AlphaFoldDB" id="A0A6G0VYT3"/>
<dbReference type="InterPro" id="IPR001278">
    <property type="entry name" value="Arg-tRNA-ligase"/>
</dbReference>
<proteinExistence type="inferred from homology"/>
<keyword evidence="15" id="KW-1185">Reference proteome</keyword>
<organism evidence="14 15">
    <name type="scientific">Aphis craccivora</name>
    <name type="common">Cowpea aphid</name>
    <dbReference type="NCBI Taxonomy" id="307492"/>
    <lineage>
        <taxon>Eukaryota</taxon>
        <taxon>Metazoa</taxon>
        <taxon>Ecdysozoa</taxon>
        <taxon>Arthropoda</taxon>
        <taxon>Hexapoda</taxon>
        <taxon>Insecta</taxon>
        <taxon>Pterygota</taxon>
        <taxon>Neoptera</taxon>
        <taxon>Paraneoptera</taxon>
        <taxon>Hemiptera</taxon>
        <taxon>Sternorrhyncha</taxon>
        <taxon>Aphidomorpha</taxon>
        <taxon>Aphidoidea</taxon>
        <taxon>Aphididae</taxon>
        <taxon>Aphidini</taxon>
        <taxon>Aphis</taxon>
        <taxon>Aphis</taxon>
    </lineage>
</organism>
<comment type="subcellular location">
    <subcellularLocation>
        <location evidence="1">Cytoplasm</location>
    </subcellularLocation>
</comment>
<keyword evidence="5" id="KW-0963">Cytoplasm</keyword>
<keyword evidence="7 12" id="KW-0547">Nucleotide-binding</keyword>
<keyword evidence="9 12" id="KW-0648">Protein biosynthesis</keyword>
<dbReference type="InterPro" id="IPR009080">
    <property type="entry name" value="tRNAsynth_Ia_anticodon-bd"/>
</dbReference>
<evidence type="ECO:0000259" key="13">
    <source>
        <dbReference type="SMART" id="SM00836"/>
    </source>
</evidence>
<evidence type="ECO:0000256" key="9">
    <source>
        <dbReference type="ARBA" id="ARBA00022917"/>
    </source>
</evidence>
<dbReference type="PANTHER" id="PTHR11956">
    <property type="entry name" value="ARGINYL-TRNA SYNTHETASE"/>
    <property type="match status" value="1"/>
</dbReference>
<evidence type="ECO:0000256" key="1">
    <source>
        <dbReference type="ARBA" id="ARBA00004496"/>
    </source>
</evidence>
<evidence type="ECO:0000256" key="2">
    <source>
        <dbReference type="ARBA" id="ARBA00005594"/>
    </source>
</evidence>
<evidence type="ECO:0000313" key="15">
    <source>
        <dbReference type="Proteomes" id="UP000478052"/>
    </source>
</evidence>
<comment type="catalytic activity">
    <reaction evidence="11">
        <text>tRNA(Arg) + L-arginine + ATP = L-arginyl-tRNA(Arg) + AMP + diphosphate</text>
        <dbReference type="Rhea" id="RHEA:20301"/>
        <dbReference type="Rhea" id="RHEA-COMP:9658"/>
        <dbReference type="Rhea" id="RHEA-COMP:9673"/>
        <dbReference type="ChEBI" id="CHEBI:30616"/>
        <dbReference type="ChEBI" id="CHEBI:32682"/>
        <dbReference type="ChEBI" id="CHEBI:33019"/>
        <dbReference type="ChEBI" id="CHEBI:78442"/>
        <dbReference type="ChEBI" id="CHEBI:78513"/>
        <dbReference type="ChEBI" id="CHEBI:456215"/>
        <dbReference type="EC" id="6.1.1.19"/>
    </reaction>
</comment>
<name>A0A6G0VYT3_APHCR</name>
<comment type="caution">
    <text evidence="14">The sequence shown here is derived from an EMBL/GenBank/DDBJ whole genome shotgun (WGS) entry which is preliminary data.</text>
</comment>
<dbReference type="FunFam" id="3.40.50.620:FF:000116">
    <property type="entry name" value="Arginine--tRNA ligase"/>
    <property type="match status" value="1"/>
</dbReference>
<dbReference type="GO" id="GO:0005524">
    <property type="term" value="F:ATP binding"/>
    <property type="evidence" value="ECO:0007669"/>
    <property type="project" value="UniProtKB-KW"/>
</dbReference>